<comment type="caution">
    <text evidence="1">The sequence shown here is derived from an EMBL/GenBank/DDBJ whole genome shotgun (WGS) entry which is preliminary data.</text>
</comment>
<keyword evidence="2" id="KW-1185">Reference proteome</keyword>
<evidence type="ECO:0000313" key="1">
    <source>
        <dbReference type="EMBL" id="KRY30620.1"/>
    </source>
</evidence>
<evidence type="ECO:0000313" key="2">
    <source>
        <dbReference type="Proteomes" id="UP000054776"/>
    </source>
</evidence>
<accession>A0A0V1B213</accession>
<dbReference type="AlphaFoldDB" id="A0A0V1B213"/>
<gene>
    <name evidence="1" type="ORF">T01_5364</name>
</gene>
<dbReference type="InParanoid" id="A0A0V1B213"/>
<organism evidence="1 2">
    <name type="scientific">Trichinella spiralis</name>
    <name type="common">Trichina worm</name>
    <dbReference type="NCBI Taxonomy" id="6334"/>
    <lineage>
        <taxon>Eukaryota</taxon>
        <taxon>Metazoa</taxon>
        <taxon>Ecdysozoa</taxon>
        <taxon>Nematoda</taxon>
        <taxon>Enoplea</taxon>
        <taxon>Dorylaimia</taxon>
        <taxon>Trichinellida</taxon>
        <taxon>Trichinellidae</taxon>
        <taxon>Trichinella</taxon>
    </lineage>
</organism>
<dbReference type="Proteomes" id="UP000054776">
    <property type="component" value="Unassembled WGS sequence"/>
</dbReference>
<dbReference type="EMBL" id="JYDH01000136">
    <property type="protein sequence ID" value="KRY30620.1"/>
    <property type="molecule type" value="Genomic_DNA"/>
</dbReference>
<protein>
    <submittedName>
        <fullName evidence="1">Uncharacterized protein</fullName>
    </submittedName>
</protein>
<reference evidence="1 2" key="1">
    <citation type="submission" date="2015-01" db="EMBL/GenBank/DDBJ databases">
        <title>Evolution of Trichinella species and genotypes.</title>
        <authorList>
            <person name="Korhonen P.K."/>
            <person name="Edoardo P."/>
            <person name="Giuseppe L.R."/>
            <person name="Gasser R.B."/>
        </authorList>
    </citation>
    <scope>NUCLEOTIDE SEQUENCE [LARGE SCALE GENOMIC DNA]</scope>
    <source>
        <strain evidence="1">ISS3</strain>
    </source>
</reference>
<sequence>MVLIAKQRKGIEEAVCAALEVVSFMIWPCPDIMIGATSQTSYNEDPVENGIAAKILRSTKSMERMQLKLKGIEQRI</sequence>
<proteinExistence type="predicted"/>
<name>A0A0V1B213_TRISP</name>